<gene>
    <name evidence="1" type="ORF">OWO78_09610</name>
</gene>
<name>A0AAP5L539_9BACI</name>
<organism evidence="1 2">
    <name type="scientific">Bacillus pacificus</name>
    <dbReference type="NCBI Taxonomy" id="2026187"/>
    <lineage>
        <taxon>Bacteria</taxon>
        <taxon>Bacillati</taxon>
        <taxon>Bacillota</taxon>
        <taxon>Bacilli</taxon>
        <taxon>Bacillales</taxon>
        <taxon>Bacillaceae</taxon>
        <taxon>Bacillus</taxon>
        <taxon>Bacillus cereus group</taxon>
    </lineage>
</organism>
<sequence>MNNFTTLVCSTEEYHKTPDKCCCYITEKCSNQFEATNLAKMLKGKYSNFKDYSNLAILQHNNKQEYKVILISTKCNFHRLLGVMISK</sequence>
<dbReference type="Proteomes" id="UP001174229">
    <property type="component" value="Unassembled WGS sequence"/>
</dbReference>
<reference evidence="1" key="1">
    <citation type="submission" date="2022-11" db="EMBL/GenBank/DDBJ databases">
        <title>WGS-based characterization of Bacillus cereus isolated from food &amp; feed additives.</title>
        <authorList>
            <person name="Bogaerts B."/>
            <person name="Fraiture M.-A."/>
            <person name="Roosens N.H.C."/>
            <person name="De Keersmaecker S.C.J."/>
            <person name="Vanneste K."/>
        </authorList>
    </citation>
    <scope>NUCLEOTIDE SEQUENCE</scope>
    <source>
        <strain evidence="1">74.2</strain>
    </source>
</reference>
<protein>
    <submittedName>
        <fullName evidence="1">Uncharacterized protein</fullName>
    </submittedName>
</protein>
<evidence type="ECO:0000313" key="2">
    <source>
        <dbReference type="Proteomes" id="UP001174229"/>
    </source>
</evidence>
<proteinExistence type="predicted"/>
<evidence type="ECO:0000313" key="1">
    <source>
        <dbReference type="EMBL" id="MDK7391700.1"/>
    </source>
</evidence>
<dbReference type="RefSeq" id="WP_001058923.1">
    <property type="nucleotide sequence ID" value="NZ_CP099450.1"/>
</dbReference>
<dbReference type="AlphaFoldDB" id="A0AAP5L539"/>
<comment type="caution">
    <text evidence="1">The sequence shown here is derived from an EMBL/GenBank/DDBJ whole genome shotgun (WGS) entry which is preliminary data.</text>
</comment>
<dbReference type="EMBL" id="JAPNPE010000002">
    <property type="protein sequence ID" value="MDK7391700.1"/>
    <property type="molecule type" value="Genomic_DNA"/>
</dbReference>
<accession>A0AAP5L539</accession>